<organism evidence="1 2">
    <name type="scientific">Mycosarcoma maydis</name>
    <name type="common">Corn smut fungus</name>
    <name type="synonym">Ustilago maydis</name>
    <dbReference type="NCBI Taxonomy" id="5270"/>
    <lineage>
        <taxon>Eukaryota</taxon>
        <taxon>Fungi</taxon>
        <taxon>Dikarya</taxon>
        <taxon>Basidiomycota</taxon>
        <taxon>Ustilaginomycotina</taxon>
        <taxon>Ustilaginomycetes</taxon>
        <taxon>Ustilaginales</taxon>
        <taxon>Ustilaginaceae</taxon>
        <taxon>Mycosarcoma</taxon>
    </lineage>
</organism>
<sequence length="162" mass="18307">MACMVGHSNAIIKTLLIAISPQPGSFHTMERSLNMDPSTIHVTFIPHNPYMLTPRLRAYNMHYCSFATRSPSSHPSEVFQSHADQLWPCFSHSHPLQSLRHASHSRLRAVRGSLATNTFPLRTDQRCFKRKLSGSQLRLKARIDQVDRQLATPTFVLGSTLT</sequence>
<dbReference type="VEuPathDB" id="FungiDB:UMAG_11061"/>
<dbReference type="InParanoid" id="A0A0D1CMU4"/>
<dbReference type="KEGG" id="uma:UMAG_11061"/>
<dbReference type="GeneID" id="23566991"/>
<reference evidence="1 2" key="1">
    <citation type="journal article" date="2006" name="Nature">
        <title>Insights from the genome of the biotrophic fungal plant pathogen Ustilago maydis.</title>
        <authorList>
            <person name="Kamper J."/>
            <person name="Kahmann R."/>
            <person name="Bolker M."/>
            <person name="Ma L.J."/>
            <person name="Brefort T."/>
            <person name="Saville B.J."/>
            <person name="Banuett F."/>
            <person name="Kronstad J.W."/>
            <person name="Gold S.E."/>
            <person name="Muller O."/>
            <person name="Perlin M.H."/>
            <person name="Wosten H.A."/>
            <person name="de Vries R."/>
            <person name="Ruiz-Herrera J."/>
            <person name="Reynaga-Pena C.G."/>
            <person name="Snetselaar K."/>
            <person name="McCann M."/>
            <person name="Perez-Martin J."/>
            <person name="Feldbrugge M."/>
            <person name="Basse C.W."/>
            <person name="Steinberg G."/>
            <person name="Ibeas J.I."/>
            <person name="Holloman W."/>
            <person name="Guzman P."/>
            <person name="Farman M."/>
            <person name="Stajich J.E."/>
            <person name="Sentandreu R."/>
            <person name="Gonzalez-Prieto J.M."/>
            <person name="Kennell J.C."/>
            <person name="Molina L."/>
            <person name="Schirawski J."/>
            <person name="Mendoza-Mendoza A."/>
            <person name="Greilinger D."/>
            <person name="Munch K."/>
            <person name="Rossel N."/>
            <person name="Scherer M."/>
            <person name="Vranes M."/>
            <person name="Ladendorf O."/>
            <person name="Vincon V."/>
            <person name="Fuchs U."/>
            <person name="Sandrock B."/>
            <person name="Meng S."/>
            <person name="Ho E.C."/>
            <person name="Cahill M.J."/>
            <person name="Boyce K.J."/>
            <person name="Klose J."/>
            <person name="Klosterman S.J."/>
            <person name="Deelstra H.J."/>
            <person name="Ortiz-Castellanos L."/>
            <person name="Li W."/>
            <person name="Sanchez-Alonso P."/>
            <person name="Schreier P.H."/>
            <person name="Hauser-Hahn I."/>
            <person name="Vaupel M."/>
            <person name="Koopmann E."/>
            <person name="Friedrich G."/>
            <person name="Voss H."/>
            <person name="Schluter T."/>
            <person name="Margolis J."/>
            <person name="Platt D."/>
            <person name="Swimmer C."/>
            <person name="Gnirke A."/>
            <person name="Chen F."/>
            <person name="Vysotskaia V."/>
            <person name="Mannhaupt G."/>
            <person name="Guldener U."/>
            <person name="Munsterkotter M."/>
            <person name="Haase D."/>
            <person name="Oesterheld M."/>
            <person name="Mewes H.W."/>
            <person name="Mauceli E.W."/>
            <person name="DeCaprio D."/>
            <person name="Wade C.M."/>
            <person name="Butler J."/>
            <person name="Young S."/>
            <person name="Jaffe D.B."/>
            <person name="Calvo S."/>
            <person name="Nusbaum C."/>
            <person name="Galagan J."/>
            <person name="Birren B.W."/>
        </authorList>
    </citation>
    <scope>NUCLEOTIDE SEQUENCE [LARGE SCALE GENOMIC DNA]</scope>
    <source>
        <strain evidence="2">DSM 14603 / FGSC 9021 / UM521</strain>
    </source>
</reference>
<evidence type="ECO:0000313" key="1">
    <source>
        <dbReference type="EMBL" id="KIS67998.1"/>
    </source>
</evidence>
<name>A0A0D1CMU4_MYCMD</name>
<gene>
    <name evidence="1" type="ORF">UMAG_11061</name>
</gene>
<dbReference type="EMBL" id="CM003150">
    <property type="protein sequence ID" value="KIS67998.1"/>
    <property type="molecule type" value="Genomic_DNA"/>
</dbReference>
<accession>A0A0D1CMU4</accession>
<dbReference type="RefSeq" id="XP_011390543.1">
    <property type="nucleotide sequence ID" value="XM_011392241.1"/>
</dbReference>
<dbReference type="AlphaFoldDB" id="A0A0D1CMU4"/>
<proteinExistence type="predicted"/>
<evidence type="ECO:0000313" key="2">
    <source>
        <dbReference type="Proteomes" id="UP000000561"/>
    </source>
</evidence>
<protein>
    <submittedName>
        <fullName evidence="1">Uncharacterized protein</fullName>
    </submittedName>
</protein>
<dbReference type="Proteomes" id="UP000000561">
    <property type="component" value="Chromosome 11"/>
</dbReference>
<keyword evidence="2" id="KW-1185">Reference proteome</keyword>